<keyword evidence="6" id="KW-0804">Transcription</keyword>
<evidence type="ECO:0000256" key="7">
    <source>
        <dbReference type="ARBA" id="ARBA00023242"/>
    </source>
</evidence>
<keyword evidence="7" id="KW-0539">Nucleus</keyword>
<dbReference type="PROSITE" id="PS51032">
    <property type="entry name" value="AP2_ERF"/>
    <property type="match status" value="1"/>
</dbReference>
<dbReference type="GO" id="GO:0006952">
    <property type="term" value="P:defense response"/>
    <property type="evidence" value="ECO:0007669"/>
    <property type="project" value="UniProtKB-KW"/>
</dbReference>
<gene>
    <name evidence="10" type="ORF">Fot_45706</name>
</gene>
<name>A0ABD1R768_9LAMI</name>
<dbReference type="GO" id="GO:0003677">
    <property type="term" value="F:DNA binding"/>
    <property type="evidence" value="ECO:0007669"/>
    <property type="project" value="UniProtKB-KW"/>
</dbReference>
<feature type="region of interest" description="Disordered" evidence="8">
    <location>
        <begin position="83"/>
        <end position="120"/>
    </location>
</feature>
<dbReference type="InterPro" id="IPR036955">
    <property type="entry name" value="AP2/ERF_dom_sf"/>
</dbReference>
<evidence type="ECO:0000256" key="8">
    <source>
        <dbReference type="SAM" id="MobiDB-lite"/>
    </source>
</evidence>
<evidence type="ECO:0000313" key="10">
    <source>
        <dbReference type="EMBL" id="KAL2484262.1"/>
    </source>
</evidence>
<keyword evidence="3" id="KW-0611">Plant defense</keyword>
<dbReference type="InterPro" id="IPR016177">
    <property type="entry name" value="DNA-bd_dom_sf"/>
</dbReference>
<reference evidence="11" key="1">
    <citation type="submission" date="2024-07" db="EMBL/GenBank/DDBJ databases">
        <title>Two chromosome-level genome assemblies of Korean endemic species Abeliophyllum distichum and Forsythia ovata (Oleaceae).</title>
        <authorList>
            <person name="Jang H."/>
        </authorList>
    </citation>
    <scope>NUCLEOTIDE SEQUENCE [LARGE SCALE GENOMIC DNA]</scope>
</reference>
<proteinExistence type="predicted"/>
<dbReference type="PRINTS" id="PR00367">
    <property type="entry name" value="ETHRSPELEMNT"/>
</dbReference>
<dbReference type="Proteomes" id="UP001604277">
    <property type="component" value="Unassembled WGS sequence"/>
</dbReference>
<evidence type="ECO:0000256" key="1">
    <source>
        <dbReference type="ARBA" id="ARBA00004123"/>
    </source>
</evidence>
<evidence type="ECO:0000256" key="4">
    <source>
        <dbReference type="ARBA" id="ARBA00023015"/>
    </source>
</evidence>
<keyword evidence="2" id="KW-0936">Ethylene signaling pathway</keyword>
<comment type="subcellular location">
    <subcellularLocation>
        <location evidence="1">Nucleus</location>
    </subcellularLocation>
</comment>
<dbReference type="SUPFAM" id="SSF54171">
    <property type="entry name" value="DNA-binding domain"/>
    <property type="match status" value="1"/>
</dbReference>
<dbReference type="Gene3D" id="3.30.730.10">
    <property type="entry name" value="AP2/ERF domain"/>
    <property type="match status" value="1"/>
</dbReference>
<dbReference type="AlphaFoldDB" id="A0ABD1R768"/>
<dbReference type="GO" id="GO:0005634">
    <property type="term" value="C:nucleus"/>
    <property type="evidence" value="ECO:0007669"/>
    <property type="project" value="UniProtKB-SubCell"/>
</dbReference>
<dbReference type="Pfam" id="PF00847">
    <property type="entry name" value="AP2"/>
    <property type="match status" value="1"/>
</dbReference>
<accession>A0ABD1R768</accession>
<dbReference type="PANTHER" id="PTHR31677">
    <property type="entry name" value="AP2 DOMAIN CLASS TRANSCRIPTION FACTOR"/>
    <property type="match status" value="1"/>
</dbReference>
<evidence type="ECO:0000256" key="3">
    <source>
        <dbReference type="ARBA" id="ARBA00022821"/>
    </source>
</evidence>
<comment type="caution">
    <text evidence="10">The sequence shown here is derived from an EMBL/GenBank/DDBJ whole genome shotgun (WGS) entry which is preliminary data.</text>
</comment>
<evidence type="ECO:0000259" key="9">
    <source>
        <dbReference type="PROSITE" id="PS51032"/>
    </source>
</evidence>
<feature type="compositionally biased region" description="Low complexity" evidence="8">
    <location>
        <begin position="92"/>
        <end position="102"/>
    </location>
</feature>
<evidence type="ECO:0000256" key="6">
    <source>
        <dbReference type="ARBA" id="ARBA00023163"/>
    </source>
</evidence>
<keyword evidence="4" id="KW-0805">Transcription regulation</keyword>
<dbReference type="GO" id="GO:0009873">
    <property type="term" value="P:ethylene-activated signaling pathway"/>
    <property type="evidence" value="ECO:0007669"/>
    <property type="project" value="UniProtKB-KW"/>
</dbReference>
<sequence length="248" mass="27447">MVPPVGLARRNGGGVANGVRFRGVRKRPWGKYSAEIREPLAKGRRWLGTFNTAVEAARAYDAAAREYRGPKAKMNFPVVELNVNGNGTMQKSGGSRSPSQSSTVESSNRDSVTVAAAEVESSPLDLTLAPPRSFPIEKYYQQQRRLAYAPSIGHPMMSPIQSSPQRHFPLAPNHGQPMRLPCRNIRRQSTPDPVTEPLPLGLFLSDEAKQEIAEFYLERIRTGAAKWPRERRNKGLDLDLNVPPLPAV</sequence>
<keyword evidence="5" id="KW-0238">DNA-binding</keyword>
<dbReference type="CDD" id="cd00018">
    <property type="entry name" value="AP2"/>
    <property type="match status" value="1"/>
</dbReference>
<organism evidence="10 11">
    <name type="scientific">Forsythia ovata</name>
    <dbReference type="NCBI Taxonomy" id="205694"/>
    <lineage>
        <taxon>Eukaryota</taxon>
        <taxon>Viridiplantae</taxon>
        <taxon>Streptophyta</taxon>
        <taxon>Embryophyta</taxon>
        <taxon>Tracheophyta</taxon>
        <taxon>Spermatophyta</taxon>
        <taxon>Magnoliopsida</taxon>
        <taxon>eudicotyledons</taxon>
        <taxon>Gunneridae</taxon>
        <taxon>Pentapetalae</taxon>
        <taxon>asterids</taxon>
        <taxon>lamiids</taxon>
        <taxon>Lamiales</taxon>
        <taxon>Oleaceae</taxon>
        <taxon>Forsythieae</taxon>
        <taxon>Forsythia</taxon>
    </lineage>
</organism>
<evidence type="ECO:0000256" key="5">
    <source>
        <dbReference type="ARBA" id="ARBA00023125"/>
    </source>
</evidence>
<dbReference type="EMBL" id="JBFOLJ010000013">
    <property type="protein sequence ID" value="KAL2484262.1"/>
    <property type="molecule type" value="Genomic_DNA"/>
</dbReference>
<evidence type="ECO:0000313" key="11">
    <source>
        <dbReference type="Proteomes" id="UP001604277"/>
    </source>
</evidence>
<dbReference type="InterPro" id="IPR001471">
    <property type="entry name" value="AP2/ERF_dom"/>
</dbReference>
<keyword evidence="11" id="KW-1185">Reference proteome</keyword>
<dbReference type="SMART" id="SM00380">
    <property type="entry name" value="AP2"/>
    <property type="match status" value="1"/>
</dbReference>
<dbReference type="PANTHER" id="PTHR31677:SF228">
    <property type="entry name" value="ETHYLENE-RESPONSIVE TRANSCRIPTION FACTOR 10-RELATED"/>
    <property type="match status" value="1"/>
</dbReference>
<evidence type="ECO:0000256" key="2">
    <source>
        <dbReference type="ARBA" id="ARBA00022745"/>
    </source>
</evidence>
<feature type="domain" description="AP2/ERF" evidence="9">
    <location>
        <begin position="20"/>
        <end position="77"/>
    </location>
</feature>
<protein>
    <submittedName>
        <fullName evidence="10">Ethylene-responsive transcription factor ERF</fullName>
    </submittedName>
</protein>
<dbReference type="FunFam" id="3.30.730.10:FF:000001">
    <property type="entry name" value="Ethylene-responsive transcription factor 2"/>
    <property type="match status" value="1"/>
</dbReference>